<dbReference type="EMBL" id="PFQF01000039">
    <property type="protein sequence ID" value="PJA20069.1"/>
    <property type="molecule type" value="Genomic_DNA"/>
</dbReference>
<dbReference type="GO" id="GO:0003746">
    <property type="term" value="F:translation elongation factor activity"/>
    <property type="evidence" value="ECO:0007669"/>
    <property type="project" value="UniProtKB-KW"/>
</dbReference>
<dbReference type="AlphaFoldDB" id="A0A2M7W3H1"/>
<dbReference type="InterPro" id="IPR009000">
    <property type="entry name" value="Transl_B-barrel_sf"/>
</dbReference>
<name>A0A2M7W3H1_9BACT</name>
<keyword evidence="1" id="KW-0251">Elongation factor</keyword>
<protein>
    <submittedName>
        <fullName evidence="1">Translation elongation factor-like protein</fullName>
    </submittedName>
</protein>
<gene>
    <name evidence="1" type="ORF">COX60_02670</name>
</gene>
<evidence type="ECO:0000313" key="1">
    <source>
        <dbReference type="EMBL" id="PJA20069.1"/>
    </source>
</evidence>
<dbReference type="Proteomes" id="UP000230137">
    <property type="component" value="Unassembled WGS sequence"/>
</dbReference>
<keyword evidence="1" id="KW-0648">Protein biosynthesis</keyword>
<proteinExistence type="predicted"/>
<comment type="caution">
    <text evidence="1">The sequence shown here is derived from an EMBL/GenBank/DDBJ whole genome shotgun (WGS) entry which is preliminary data.</text>
</comment>
<reference evidence="2" key="1">
    <citation type="submission" date="2017-09" db="EMBL/GenBank/DDBJ databases">
        <title>Depth-based differentiation of microbial function through sediment-hosted aquifers and enrichment of novel symbionts in the deep terrestrial subsurface.</title>
        <authorList>
            <person name="Probst A.J."/>
            <person name="Ladd B."/>
            <person name="Jarett J.K."/>
            <person name="Geller-Mcgrath D.E."/>
            <person name="Sieber C.M.K."/>
            <person name="Emerson J.B."/>
            <person name="Anantharaman K."/>
            <person name="Thomas B.C."/>
            <person name="Malmstrom R."/>
            <person name="Stieglmeier M."/>
            <person name="Klingl A."/>
            <person name="Woyke T."/>
            <person name="Ryan C.M."/>
            <person name="Banfield J.F."/>
        </authorList>
    </citation>
    <scope>NUCLEOTIDE SEQUENCE [LARGE SCALE GENOMIC DNA]</scope>
</reference>
<dbReference type="SUPFAM" id="SSF50447">
    <property type="entry name" value="Translation proteins"/>
    <property type="match status" value="1"/>
</dbReference>
<organism evidence="1 2">
    <name type="scientific">Candidatus Berkelbacteria bacterium CG_4_10_14_0_2_um_filter_35_9_33_12</name>
    <dbReference type="NCBI Taxonomy" id="1974499"/>
    <lineage>
        <taxon>Bacteria</taxon>
        <taxon>Candidatus Berkelbacteria</taxon>
    </lineage>
</organism>
<sequence>MKDNLIGHVIHYFGNISVAVIKLDGKLSVGDSIKIEGATTNSDQTVRSIQIDKKDLESADKGDEVGIKVVDKVRVGDKVYKI</sequence>
<evidence type="ECO:0000313" key="2">
    <source>
        <dbReference type="Proteomes" id="UP000230137"/>
    </source>
</evidence>
<dbReference type="Gene3D" id="2.40.30.10">
    <property type="entry name" value="Translation factors"/>
    <property type="match status" value="1"/>
</dbReference>
<accession>A0A2M7W3H1</accession>